<dbReference type="PANTHER" id="PTHR33545:SF9">
    <property type="entry name" value="UPF0750 MEMBRANE PROTEIN YITE"/>
    <property type="match status" value="1"/>
</dbReference>
<keyword evidence="9" id="KW-1185">Reference proteome</keyword>
<evidence type="ECO:0000256" key="6">
    <source>
        <dbReference type="SAM" id="Phobius"/>
    </source>
</evidence>
<sequence length="303" mass="33298">MTYITKEKLFSKDWFKAYALILVGSFILAAGFVLFIDPHRIAPGGVYGIGIIVHYLTKGLFSWAPDGFPIGTVGLLLNIPLTIIGIRVLGPMFGVKTVVGFVLTSVFIDGLHLWLGYDPLVDDVLLSSIFGGVLIGFGLGLIFKSKATSGGSDIIAMVIAKYTKLPLGQLMIYVDSTIVLLALVAFQDWKIPLYSWVVIYVTGKVIDMTIQGVSYDKALFIISDKYEEVKNKIINDVERGGTVINVQGMYTGADKKMIFTNVSRREVHMIKDYIREIDPNAFITVIDANEILGSGFKPLAETL</sequence>
<dbReference type="PIRSF" id="PIRSF006483">
    <property type="entry name" value="Membrane_protein_YitT"/>
    <property type="match status" value="1"/>
</dbReference>
<evidence type="ECO:0000313" key="8">
    <source>
        <dbReference type="EMBL" id="QKG81149.1"/>
    </source>
</evidence>
<dbReference type="InterPro" id="IPR019264">
    <property type="entry name" value="DUF2179"/>
</dbReference>
<dbReference type="KEGG" id="ttz:FHG85_13020"/>
<keyword evidence="5 6" id="KW-0472">Membrane</keyword>
<feature type="transmembrane region" description="Helical" evidence="6">
    <location>
        <begin position="97"/>
        <end position="117"/>
    </location>
</feature>
<dbReference type="EMBL" id="CP041345">
    <property type="protein sequence ID" value="QKG81149.1"/>
    <property type="molecule type" value="Genomic_DNA"/>
</dbReference>
<evidence type="ECO:0000256" key="3">
    <source>
        <dbReference type="ARBA" id="ARBA00022692"/>
    </source>
</evidence>
<protein>
    <submittedName>
        <fullName evidence="8">YitT family protein</fullName>
    </submittedName>
</protein>
<dbReference type="InterPro" id="IPR015867">
    <property type="entry name" value="N-reg_PII/ATP_PRibTrfase_C"/>
</dbReference>
<feature type="transmembrane region" description="Helical" evidence="6">
    <location>
        <begin position="70"/>
        <end position="90"/>
    </location>
</feature>
<evidence type="ECO:0000256" key="1">
    <source>
        <dbReference type="ARBA" id="ARBA00004651"/>
    </source>
</evidence>
<feature type="transmembrane region" description="Helical" evidence="6">
    <location>
        <begin position="17"/>
        <end position="36"/>
    </location>
</feature>
<organism evidence="8 9">
    <name type="scientific">Tenuifilum thalassicum</name>
    <dbReference type="NCBI Taxonomy" id="2590900"/>
    <lineage>
        <taxon>Bacteria</taxon>
        <taxon>Pseudomonadati</taxon>
        <taxon>Bacteroidota</taxon>
        <taxon>Bacteroidia</taxon>
        <taxon>Bacteroidales</taxon>
        <taxon>Tenuifilaceae</taxon>
        <taxon>Tenuifilum</taxon>
    </lineage>
</organism>
<dbReference type="RefSeq" id="WP_173076624.1">
    <property type="nucleotide sequence ID" value="NZ_CP041345.1"/>
</dbReference>
<reference evidence="8 9" key="1">
    <citation type="submission" date="2019-07" db="EMBL/GenBank/DDBJ databases">
        <title>Thalassofilum flectens gen. nov., sp. nov., a novel moderate thermophilic anaerobe from a shallow sea hot spring in Kunashir Island (Russia), representing a new family in the order Bacteroidales, and proposal of Thalassofilacea fam. nov.</title>
        <authorList>
            <person name="Kochetkova T.V."/>
            <person name="Podosokorskaya O.A."/>
            <person name="Novikov A."/>
            <person name="Elcheninov A.G."/>
            <person name="Toshchakov S.V."/>
            <person name="Kublanov I.V."/>
        </authorList>
    </citation>
    <scope>NUCLEOTIDE SEQUENCE [LARGE SCALE GENOMIC DNA]</scope>
    <source>
        <strain evidence="8 9">38-H</strain>
    </source>
</reference>
<evidence type="ECO:0000256" key="4">
    <source>
        <dbReference type="ARBA" id="ARBA00022989"/>
    </source>
</evidence>
<feature type="transmembrane region" description="Helical" evidence="6">
    <location>
        <begin position="123"/>
        <end position="143"/>
    </location>
</feature>
<dbReference type="CDD" id="cd16380">
    <property type="entry name" value="YitT_C"/>
    <property type="match status" value="1"/>
</dbReference>
<comment type="subcellular location">
    <subcellularLocation>
        <location evidence="1">Cell membrane</location>
        <topology evidence="1">Multi-pass membrane protein</topology>
    </subcellularLocation>
</comment>
<evidence type="ECO:0000256" key="2">
    <source>
        <dbReference type="ARBA" id="ARBA00022475"/>
    </source>
</evidence>
<dbReference type="Pfam" id="PF10035">
    <property type="entry name" value="DUF2179"/>
    <property type="match status" value="1"/>
</dbReference>
<evidence type="ECO:0000313" key="9">
    <source>
        <dbReference type="Proteomes" id="UP000500961"/>
    </source>
</evidence>
<dbReference type="Pfam" id="PF02588">
    <property type="entry name" value="YitT_membrane"/>
    <property type="match status" value="1"/>
</dbReference>
<dbReference type="Gene3D" id="3.30.70.120">
    <property type="match status" value="1"/>
</dbReference>
<accession>A0A7D3Y662</accession>
<keyword evidence="3 6" id="KW-0812">Transmembrane</keyword>
<dbReference type="GO" id="GO:0005886">
    <property type="term" value="C:plasma membrane"/>
    <property type="evidence" value="ECO:0007669"/>
    <property type="project" value="UniProtKB-SubCell"/>
</dbReference>
<dbReference type="InterPro" id="IPR051461">
    <property type="entry name" value="UPF0750_membrane"/>
</dbReference>
<feature type="domain" description="DUF2179" evidence="7">
    <location>
        <begin position="239"/>
        <end position="293"/>
    </location>
</feature>
<keyword evidence="4 6" id="KW-1133">Transmembrane helix</keyword>
<feature type="transmembrane region" description="Helical" evidence="6">
    <location>
        <begin position="170"/>
        <end position="187"/>
    </location>
</feature>
<keyword evidence="2" id="KW-1003">Cell membrane</keyword>
<dbReference type="InterPro" id="IPR003740">
    <property type="entry name" value="YitT"/>
</dbReference>
<dbReference type="AlphaFoldDB" id="A0A7D3Y662"/>
<gene>
    <name evidence="8" type="ORF">FHG85_13020</name>
</gene>
<name>A0A7D3Y662_9BACT</name>
<dbReference type="PANTHER" id="PTHR33545">
    <property type="entry name" value="UPF0750 MEMBRANE PROTEIN YITT-RELATED"/>
    <property type="match status" value="1"/>
</dbReference>
<evidence type="ECO:0000259" key="7">
    <source>
        <dbReference type="Pfam" id="PF10035"/>
    </source>
</evidence>
<dbReference type="Proteomes" id="UP000500961">
    <property type="component" value="Chromosome"/>
</dbReference>
<evidence type="ECO:0000256" key="5">
    <source>
        <dbReference type="ARBA" id="ARBA00023136"/>
    </source>
</evidence>
<proteinExistence type="predicted"/>